<dbReference type="Pfam" id="PF20030">
    <property type="entry name" value="bpMoxR"/>
    <property type="match status" value="1"/>
</dbReference>
<dbReference type="InterPro" id="IPR027417">
    <property type="entry name" value="P-loop_NTPase"/>
</dbReference>
<dbReference type="SMART" id="SM00382">
    <property type="entry name" value="AAA"/>
    <property type="match status" value="1"/>
</dbReference>
<dbReference type="PANTHER" id="PTHR32204:SF0">
    <property type="entry name" value="ATPASE RAVA"/>
    <property type="match status" value="1"/>
</dbReference>
<dbReference type="EMBL" id="CAJNNW010035019">
    <property type="protein sequence ID" value="CAE8725221.1"/>
    <property type="molecule type" value="Genomic_DNA"/>
</dbReference>
<dbReference type="InterPro" id="IPR045427">
    <property type="entry name" value="MoxR"/>
</dbReference>
<dbReference type="CDD" id="cd00009">
    <property type="entry name" value="AAA"/>
    <property type="match status" value="1"/>
</dbReference>
<dbReference type="Gene3D" id="3.40.50.300">
    <property type="entry name" value="P-loop containing nucleotide triphosphate hydrolases"/>
    <property type="match status" value="1"/>
</dbReference>
<comment type="caution">
    <text evidence="3">The sequence shown here is derived from an EMBL/GenBank/DDBJ whole genome shotgun (WGS) entry which is preliminary data.</text>
</comment>
<protein>
    <recommendedName>
        <fullName evidence="2">AAA+ ATPase domain-containing protein</fullName>
    </recommendedName>
</protein>
<feature type="non-terminal residue" evidence="3">
    <location>
        <position position="1"/>
    </location>
</feature>
<dbReference type="AlphaFoldDB" id="A0A813LIW7"/>
<evidence type="ECO:0000313" key="3">
    <source>
        <dbReference type="EMBL" id="CAE8725221.1"/>
    </source>
</evidence>
<proteinExistence type="predicted"/>
<evidence type="ECO:0000313" key="4">
    <source>
        <dbReference type="Proteomes" id="UP000626109"/>
    </source>
</evidence>
<dbReference type="InterPro" id="IPR050513">
    <property type="entry name" value="RavA_ATPases"/>
</dbReference>
<feature type="region of interest" description="Disordered" evidence="1">
    <location>
        <begin position="85"/>
        <end position="127"/>
    </location>
</feature>
<name>A0A813LIW7_POLGL</name>
<evidence type="ECO:0000259" key="2">
    <source>
        <dbReference type="SMART" id="SM00382"/>
    </source>
</evidence>
<gene>
    <name evidence="3" type="ORF">PGLA2088_LOCUS44029</name>
</gene>
<reference evidence="3" key="1">
    <citation type="submission" date="2021-02" db="EMBL/GenBank/DDBJ databases">
        <authorList>
            <person name="Dougan E. K."/>
            <person name="Rhodes N."/>
            <person name="Thang M."/>
            <person name="Chan C."/>
        </authorList>
    </citation>
    <scope>NUCLEOTIDE SEQUENCE</scope>
</reference>
<organism evidence="3 4">
    <name type="scientific">Polarella glacialis</name>
    <name type="common">Dinoflagellate</name>
    <dbReference type="NCBI Taxonomy" id="89957"/>
    <lineage>
        <taxon>Eukaryota</taxon>
        <taxon>Sar</taxon>
        <taxon>Alveolata</taxon>
        <taxon>Dinophyceae</taxon>
        <taxon>Suessiales</taxon>
        <taxon>Suessiaceae</taxon>
        <taxon>Polarella</taxon>
    </lineage>
</organism>
<evidence type="ECO:0000256" key="1">
    <source>
        <dbReference type="SAM" id="MobiDB-lite"/>
    </source>
</evidence>
<accession>A0A813LIW7</accession>
<dbReference type="InterPro" id="IPR041538">
    <property type="entry name" value="RavA-like_AAA_lid"/>
</dbReference>
<feature type="compositionally biased region" description="Low complexity" evidence="1">
    <location>
        <begin position="88"/>
        <end position="122"/>
    </location>
</feature>
<dbReference type="SUPFAM" id="SSF52540">
    <property type="entry name" value="P-loop containing nucleoside triphosphate hydrolases"/>
    <property type="match status" value="1"/>
</dbReference>
<dbReference type="PANTHER" id="PTHR32204">
    <property type="entry name" value="ATPASE RAVA"/>
    <property type="match status" value="1"/>
</dbReference>
<feature type="domain" description="AAA+ ATPase" evidence="2">
    <location>
        <begin position="161"/>
        <end position="303"/>
    </location>
</feature>
<dbReference type="InterPro" id="IPR003593">
    <property type="entry name" value="AAA+_ATPase"/>
</dbReference>
<dbReference type="Pfam" id="PF17868">
    <property type="entry name" value="AAA_lid_8"/>
    <property type="match status" value="1"/>
</dbReference>
<sequence>VAVQRVTTPTPSAPTRFVQGMASPAVGPCACMLLGSLLGRRQLRRRFRRLLRPAARVQAEGLAERVHLLALDRLEGWLAELAAKPENSESNNNLKNNNSNNNSNNNDNNNDNNNKNNNDNNNITGAPPELADRIRAAAANLEQGLVERSTEARVMLLAAFCSEHVLLLGPPGTAKSQLARRLGRFVGSEAKFFERLLTRFSVPEELFGPLSLKGLERDEYVRQTAGYLPEASVAFVDEIFKANSAILNSLLSVVNERVFDNGPNRVAVPLRSLVAASNEPPESEELDALYDRLLFRLQLQPVSDEGVADLVALASSQFRGDARGDSPGGDCNFPLSLADADEARLGSAGVAVSPEVVQLLRDVRRLLSAMRPPALISDRRLGQAVRMLQVVAWTNGRAQVELADCVLLRHVLWREAGQREVLRCWLFGRLARTRGPQVAAILDGLLDRVESGSVVPADLRRELAAFRTALESDLRGVQRQQELLRSHCWLAPADAASADHAADALLDDRHAPGPRALLAEVAHLSAALDLDEAGARAGDLVAEYVRLRRGRGELRWSWSAGGPEASEATGGPQAIEDDTFMVGKHKGRHFSEVAGSDEDYCRMVKRKVAEGSFSKDTSLDRQIRAFVAFLGARTS</sequence>
<dbReference type="Proteomes" id="UP000626109">
    <property type="component" value="Unassembled WGS sequence"/>
</dbReference>